<dbReference type="SMART" id="SM01209">
    <property type="entry name" value="GARS_A"/>
    <property type="match status" value="1"/>
</dbReference>
<dbReference type="PANTHER" id="PTHR11692:SF0">
    <property type="entry name" value="BIFUNCTIONAL PURINE BIOSYNTHESIS PROTEIN ATIC"/>
    <property type="match status" value="1"/>
</dbReference>
<dbReference type="NCBIfam" id="NF002049">
    <property type="entry name" value="PRK00881.1"/>
    <property type="match status" value="1"/>
</dbReference>
<evidence type="ECO:0000256" key="18">
    <source>
        <dbReference type="HAMAP-Rule" id="MF_00139"/>
    </source>
</evidence>
<dbReference type="GO" id="GO:0005829">
    <property type="term" value="C:cytosol"/>
    <property type="evidence" value="ECO:0007669"/>
    <property type="project" value="TreeGrafter"/>
</dbReference>
<evidence type="ECO:0000256" key="2">
    <source>
        <dbReference type="ARBA" id="ARBA00001946"/>
    </source>
</evidence>
<evidence type="ECO:0000256" key="4">
    <source>
        <dbReference type="ARBA" id="ARBA00004954"/>
    </source>
</evidence>
<dbReference type="InterPro" id="IPR020561">
    <property type="entry name" value="PRibGlycinamid_synth_ATP-grasp"/>
</dbReference>
<dbReference type="GO" id="GO:0004637">
    <property type="term" value="F:phosphoribosylamine-glycine ligase activity"/>
    <property type="evidence" value="ECO:0007669"/>
    <property type="project" value="UniProtKB-UniRule"/>
</dbReference>
<dbReference type="FunFam" id="3.40.140.20:FF:000002">
    <property type="entry name" value="Bifunctional purine biosynthesis protein PurH"/>
    <property type="match status" value="1"/>
</dbReference>
<keyword evidence="8 18" id="KW-0808">Transferase</keyword>
<comment type="similarity">
    <text evidence="17">Belongs to the GARS family.</text>
</comment>
<reference evidence="22 23" key="1">
    <citation type="journal article" date="2018" name="Front. Microbiol.">
        <title>Comparative Genomics of the Herbivore Gut Symbiont Lactobacillus reuteri Reveals Genetic Diversity and Lifestyle Adaptation.</title>
        <authorList>
            <person name="Zhao J."/>
        </authorList>
    </citation>
    <scope>NUCLEOTIDE SEQUENCE [LARGE SCALE GENOMIC DNA]</scope>
    <source>
        <strain evidence="22 23">LR12</strain>
    </source>
</reference>
<dbReference type="SUPFAM" id="SSF52440">
    <property type="entry name" value="PreATP-grasp domain"/>
    <property type="match status" value="1"/>
</dbReference>
<dbReference type="PROSITE" id="PS50975">
    <property type="entry name" value="ATP_GRASP"/>
    <property type="match status" value="1"/>
</dbReference>
<dbReference type="InterPro" id="IPR020560">
    <property type="entry name" value="PRibGlycinamide_synth_C-dom"/>
</dbReference>
<dbReference type="AlphaFoldDB" id="A0A317GLI3"/>
<evidence type="ECO:0000259" key="21">
    <source>
        <dbReference type="PROSITE" id="PS51855"/>
    </source>
</evidence>
<evidence type="ECO:0000256" key="5">
    <source>
        <dbReference type="ARBA" id="ARBA00005174"/>
    </source>
</evidence>
<name>A0A317GLI3_LIMRT</name>
<comment type="catalytic activity">
    <reaction evidence="17">
        <text>5-phospho-beta-D-ribosylamine + glycine + ATP = N(1)-(5-phospho-beta-D-ribosyl)glycinamide + ADP + phosphate + H(+)</text>
        <dbReference type="Rhea" id="RHEA:17453"/>
        <dbReference type="ChEBI" id="CHEBI:15378"/>
        <dbReference type="ChEBI" id="CHEBI:30616"/>
        <dbReference type="ChEBI" id="CHEBI:43474"/>
        <dbReference type="ChEBI" id="CHEBI:57305"/>
        <dbReference type="ChEBI" id="CHEBI:58681"/>
        <dbReference type="ChEBI" id="CHEBI:143788"/>
        <dbReference type="ChEBI" id="CHEBI:456216"/>
        <dbReference type="EC" id="6.3.4.13"/>
    </reaction>
</comment>
<dbReference type="Pfam" id="PF02142">
    <property type="entry name" value="MGS"/>
    <property type="match status" value="1"/>
</dbReference>
<dbReference type="InterPro" id="IPR011761">
    <property type="entry name" value="ATP-grasp"/>
</dbReference>
<dbReference type="InterPro" id="IPR016185">
    <property type="entry name" value="PreATP-grasp_dom_sf"/>
</dbReference>
<evidence type="ECO:0000256" key="3">
    <source>
        <dbReference type="ARBA" id="ARBA00004844"/>
    </source>
</evidence>
<comment type="pathway">
    <text evidence="5 17">Purine metabolism; IMP biosynthesis via de novo pathway; N(1)-(5-phospho-D-ribosyl)glycinamide from 5-phospho-alpha-D-ribose 1-diphosphate: step 2/2.</text>
</comment>
<dbReference type="RefSeq" id="WP_134906642.1">
    <property type="nucleotide sequence ID" value="NZ_JAJAOX010000337.1"/>
</dbReference>
<dbReference type="UniPathway" id="UPA00074">
    <property type="reaction ID" value="UER00125"/>
</dbReference>
<dbReference type="InterPro" id="IPR011607">
    <property type="entry name" value="MGS-like_dom"/>
</dbReference>
<dbReference type="GO" id="GO:0005524">
    <property type="term" value="F:ATP binding"/>
    <property type="evidence" value="ECO:0007669"/>
    <property type="project" value="UniProtKB-UniRule"/>
</dbReference>
<dbReference type="GO" id="GO:0046872">
    <property type="term" value="F:metal ion binding"/>
    <property type="evidence" value="ECO:0007669"/>
    <property type="project" value="InterPro"/>
</dbReference>
<dbReference type="EC" id="2.1.2.3" evidence="18"/>
<proteinExistence type="inferred from homology"/>
<evidence type="ECO:0000256" key="1">
    <source>
        <dbReference type="ARBA" id="ARBA00001936"/>
    </source>
</evidence>
<dbReference type="GO" id="GO:0003937">
    <property type="term" value="F:IMP cyclohydrolase activity"/>
    <property type="evidence" value="ECO:0007669"/>
    <property type="project" value="UniProtKB-UniRule"/>
</dbReference>
<dbReference type="Gene3D" id="3.40.50.20">
    <property type="match status" value="1"/>
</dbReference>
<dbReference type="Gene3D" id="3.30.1490.20">
    <property type="entry name" value="ATP-grasp fold, A domain"/>
    <property type="match status" value="1"/>
</dbReference>
<dbReference type="EC" id="3.5.4.10" evidence="18"/>
<accession>A0A317GLI3</accession>
<comment type="cofactor">
    <cofactor evidence="2">
        <name>Mg(2+)</name>
        <dbReference type="ChEBI" id="CHEBI:18420"/>
    </cofactor>
</comment>
<dbReference type="InterPro" id="IPR000115">
    <property type="entry name" value="PRibGlycinamide_synth"/>
</dbReference>
<evidence type="ECO:0000256" key="19">
    <source>
        <dbReference type="PROSITE-ProRule" id="PRU00409"/>
    </source>
</evidence>
<evidence type="ECO:0000256" key="17">
    <source>
        <dbReference type="HAMAP-Rule" id="MF_00138"/>
    </source>
</evidence>
<dbReference type="Gene3D" id="3.40.140.20">
    <property type="match status" value="2"/>
</dbReference>
<evidence type="ECO:0000256" key="11">
    <source>
        <dbReference type="ARBA" id="ARBA00022801"/>
    </source>
</evidence>
<dbReference type="HAMAP" id="MF_00139">
    <property type="entry name" value="PurH"/>
    <property type="match status" value="1"/>
</dbReference>
<feature type="domain" description="ATP-grasp" evidence="20">
    <location>
        <begin position="605"/>
        <end position="806"/>
    </location>
</feature>
<dbReference type="InterPro" id="IPR011054">
    <property type="entry name" value="Rudment_hybrid_motif"/>
</dbReference>
<keyword evidence="13" id="KW-0464">Manganese</keyword>
<dbReference type="PROSITE" id="PS00184">
    <property type="entry name" value="GARS"/>
    <property type="match status" value="1"/>
</dbReference>
<dbReference type="HAMAP" id="MF_00138">
    <property type="entry name" value="GARS"/>
    <property type="match status" value="1"/>
</dbReference>
<dbReference type="SUPFAM" id="SSF56059">
    <property type="entry name" value="Glutathione synthetase ATP-binding domain-like"/>
    <property type="match status" value="1"/>
</dbReference>
<dbReference type="GO" id="GO:0006189">
    <property type="term" value="P:'de novo' IMP biosynthetic process"/>
    <property type="evidence" value="ECO:0007669"/>
    <property type="project" value="UniProtKB-UniRule"/>
</dbReference>
<dbReference type="InterPro" id="IPR024051">
    <property type="entry name" value="AICAR_Tfase_dup_dom_sf"/>
</dbReference>
<evidence type="ECO:0000256" key="7">
    <source>
        <dbReference type="ARBA" id="ARBA00022598"/>
    </source>
</evidence>
<evidence type="ECO:0000256" key="12">
    <source>
        <dbReference type="ARBA" id="ARBA00022840"/>
    </source>
</evidence>
<dbReference type="Gene3D" id="3.90.600.10">
    <property type="entry name" value="Phosphoribosylglycinamide synthetase, C-terminal domain"/>
    <property type="match status" value="1"/>
</dbReference>
<keyword evidence="11 18" id="KW-0378">Hydrolase</keyword>
<feature type="domain" description="MGS-like" evidence="21">
    <location>
        <begin position="1"/>
        <end position="144"/>
    </location>
</feature>
<sequence>MKRALVSVSDKQKLVPFVKGLVENGFEIISTGGTKRVLDEAGIETIGIEDVTHFPEILDGRVKTLNPYVHGGLLARRDLPEHMATLEKLNITPIDLVCVNLYPFKETIEKPGVELAAAIENIDIGGPSMVRSAAKNYHDVTIVVDQADYDEVLAQIKEDGETSLATRARLAAKAFRHTAAYDSLISQYLTKQTGLEDPEKLTLSWDLKETMRYGENSHQKAWLYEDALPKAFSVLQAEQLHGKKLSYNNIKDADEALRCIREFDEPTVVAMKHMNPCGIGRGDSLVQAWDRAYEADTVSIFGGVIALNRQVDLATAEKMHKIFLEIVIAPGFDDDAFELLAKKKNIRLLSLDFSKKDEPTKHEVVSVMGGMLLQEQDTLKEDYHDWQCVTEKQPTEEQLKTLMFAWKAVKHAKSNAIVLANDERTLGVGEGQPNRIDSLKIAVKHAGEAIDDRTVMASDAFFPFGDCVEYAGQNGIKAIVQPGGSIRDQESIEMANKYGIAMVTTGIREFAVAKKLQESPRVKQVYCAPGNVGMSTVGVVPIAIAETDFAKLIKFAKEHNVAWTFVGPEDCLVDGIVDEFKAAGLKVFGPDARAAQLEGSKDYALNFMNNYHVPTARHATYRDQTASINNVGQFGFPVVIKENGLAGGKGVVIAKDRAEAIKTIKEMFVNGQARLVIEECLSGPEYSMFVLISNGHYRILPMAQDHKRAFDDDKGPNTGGMGAYSPLPQLSSAIRQQMIEEVLKPTVDGLVAGEYHYHGILYIGLILTDDGPKVIEYNVRLGDPETQVILPRMKTDLFELVDAAINDRPLPEVEENEDACFGVVLASKGYPTKPIHGQRLGTFPVDPNVTIDYANVAGTINDLKGAGGRLLMVIGKDDSLQKARDHVYDYLNQLDEPECFYRHDIGAKAGLQ</sequence>
<dbReference type="FunFam" id="3.40.140.20:FF:000001">
    <property type="entry name" value="Bifunctional purine biosynthesis protein PurH"/>
    <property type="match status" value="1"/>
</dbReference>
<keyword evidence="14 18" id="KW-0511">Multifunctional enzyme</keyword>
<comment type="cofactor">
    <cofactor evidence="1">
        <name>Mn(2+)</name>
        <dbReference type="ChEBI" id="CHEBI:29035"/>
    </cofactor>
</comment>
<dbReference type="InterPro" id="IPR020562">
    <property type="entry name" value="PRibGlycinamide_synth_N"/>
</dbReference>
<comment type="caution">
    <text evidence="22">The sequence shown here is derived from an EMBL/GenBank/DDBJ whole genome shotgun (WGS) entry which is preliminary data.</text>
</comment>
<evidence type="ECO:0000256" key="14">
    <source>
        <dbReference type="ARBA" id="ARBA00023268"/>
    </source>
</evidence>
<dbReference type="SMART" id="SM01210">
    <property type="entry name" value="GARS_C"/>
    <property type="match status" value="1"/>
</dbReference>
<keyword evidence="10 17" id="KW-0658">Purine biosynthesis</keyword>
<protein>
    <recommendedName>
        <fullName evidence="18">Bifunctional purine biosynthesis protein PurH</fullName>
    </recommendedName>
    <domain>
        <recommendedName>
            <fullName evidence="18">Phosphoribosylaminoimidazolecarboxamide formyltransferase</fullName>
            <ecNumber evidence="18">2.1.2.3</ecNumber>
        </recommendedName>
        <alternativeName>
            <fullName evidence="18">AICAR transformylase</fullName>
        </alternativeName>
    </domain>
    <domain>
        <recommendedName>
            <fullName evidence="18">IMP cyclohydrolase</fullName>
            <ecNumber evidence="18">3.5.4.10</ecNumber>
        </recommendedName>
        <alternativeName>
            <fullName evidence="18">ATIC</fullName>
        </alternativeName>
        <alternativeName>
            <fullName evidence="18">IMP synthase</fullName>
        </alternativeName>
        <alternativeName>
            <fullName evidence="18">Inosinicase</fullName>
        </alternativeName>
    </domain>
</protein>
<comment type="catalytic activity">
    <reaction evidence="16 18">
        <text>IMP + H2O = 5-formamido-1-(5-phospho-D-ribosyl)imidazole-4-carboxamide</text>
        <dbReference type="Rhea" id="RHEA:18445"/>
        <dbReference type="ChEBI" id="CHEBI:15377"/>
        <dbReference type="ChEBI" id="CHEBI:58053"/>
        <dbReference type="ChEBI" id="CHEBI:58467"/>
        <dbReference type="EC" id="3.5.4.10"/>
    </reaction>
</comment>
<dbReference type="PANTHER" id="PTHR11692">
    <property type="entry name" value="BIFUNCTIONAL PURINE BIOSYNTHESIS PROTEIN PURH"/>
    <property type="match status" value="1"/>
</dbReference>
<dbReference type="CDD" id="cd01421">
    <property type="entry name" value="IMPCH"/>
    <property type="match status" value="1"/>
</dbReference>
<dbReference type="Proteomes" id="UP000245866">
    <property type="component" value="Unassembled WGS sequence"/>
</dbReference>
<dbReference type="SMART" id="SM00798">
    <property type="entry name" value="AICARFT_IMPCHas"/>
    <property type="match status" value="1"/>
</dbReference>
<dbReference type="InterPro" id="IPR036914">
    <property type="entry name" value="MGS-like_dom_sf"/>
</dbReference>
<dbReference type="InterPro" id="IPR037123">
    <property type="entry name" value="PRibGlycinamide_synth_C_sf"/>
</dbReference>
<dbReference type="GO" id="GO:0004643">
    <property type="term" value="F:phosphoribosylaminoimidazolecarboxamide formyltransferase activity"/>
    <property type="evidence" value="ECO:0007669"/>
    <property type="project" value="UniProtKB-UniRule"/>
</dbReference>
<dbReference type="SUPFAM" id="SSF52335">
    <property type="entry name" value="Methylglyoxal synthase-like"/>
    <property type="match status" value="1"/>
</dbReference>
<evidence type="ECO:0000256" key="10">
    <source>
        <dbReference type="ARBA" id="ARBA00022755"/>
    </source>
</evidence>
<dbReference type="Gene3D" id="3.30.470.20">
    <property type="entry name" value="ATP-grasp fold, B domain"/>
    <property type="match status" value="1"/>
</dbReference>
<evidence type="ECO:0000256" key="6">
    <source>
        <dbReference type="ARBA" id="ARBA00007667"/>
    </source>
</evidence>
<gene>
    <name evidence="17" type="primary">purD</name>
    <name evidence="18" type="synonym">purH</name>
    <name evidence="22" type="ORF">DKZ23_00995</name>
</gene>
<dbReference type="SMART" id="SM00851">
    <property type="entry name" value="MGS"/>
    <property type="match status" value="1"/>
</dbReference>
<dbReference type="SUPFAM" id="SSF53927">
    <property type="entry name" value="Cytidine deaminase-like"/>
    <property type="match status" value="1"/>
</dbReference>
<dbReference type="InterPro" id="IPR013815">
    <property type="entry name" value="ATP_grasp_subdomain_1"/>
</dbReference>
<dbReference type="SUPFAM" id="SSF51246">
    <property type="entry name" value="Rudiment single hybrid motif"/>
    <property type="match status" value="1"/>
</dbReference>
<dbReference type="Pfam" id="PF01808">
    <property type="entry name" value="AICARFT_IMPCHas"/>
    <property type="match status" value="1"/>
</dbReference>
<evidence type="ECO:0000313" key="22">
    <source>
        <dbReference type="EMBL" id="PWT49279.1"/>
    </source>
</evidence>
<comment type="similarity">
    <text evidence="6 18">Belongs to the PurH family.</text>
</comment>
<comment type="pathway">
    <text evidence="4 18">Purine metabolism; IMP biosynthesis via de novo pathway; 5-formamido-1-(5-phospho-D-ribosyl)imidazole-4-carboxamide from 5-amino-1-(5-phospho-D-ribosyl)imidazole-4-carboxamide (10-formyl THF route): step 1/1.</text>
</comment>
<dbReference type="InterPro" id="IPR016193">
    <property type="entry name" value="Cytidine_deaminase-like"/>
</dbReference>
<evidence type="ECO:0000256" key="9">
    <source>
        <dbReference type="ARBA" id="ARBA00022741"/>
    </source>
</evidence>
<comment type="domain">
    <text evidence="18">The IMP cyclohydrolase activity resides in the N-terminal region.</text>
</comment>
<keyword evidence="9 19" id="KW-0547">Nucleotide-binding</keyword>
<dbReference type="PROSITE" id="PS51855">
    <property type="entry name" value="MGS"/>
    <property type="match status" value="1"/>
</dbReference>
<dbReference type="Pfam" id="PF02844">
    <property type="entry name" value="GARS_N"/>
    <property type="match status" value="1"/>
</dbReference>
<dbReference type="GO" id="GO:0009113">
    <property type="term" value="P:purine nucleobase biosynthetic process"/>
    <property type="evidence" value="ECO:0007669"/>
    <property type="project" value="InterPro"/>
</dbReference>
<dbReference type="Gene3D" id="3.40.50.1380">
    <property type="entry name" value="Methylglyoxal synthase-like domain"/>
    <property type="match status" value="1"/>
</dbReference>
<evidence type="ECO:0000256" key="16">
    <source>
        <dbReference type="ARBA" id="ARBA00050687"/>
    </source>
</evidence>
<organism evidence="22 23">
    <name type="scientific">Limosilactobacillus reuteri</name>
    <name type="common">Lactobacillus reuteri</name>
    <dbReference type="NCBI Taxonomy" id="1598"/>
    <lineage>
        <taxon>Bacteria</taxon>
        <taxon>Bacillati</taxon>
        <taxon>Bacillota</taxon>
        <taxon>Bacilli</taxon>
        <taxon>Lactobacillales</taxon>
        <taxon>Lactobacillaceae</taxon>
        <taxon>Limosilactobacillus</taxon>
    </lineage>
</organism>
<dbReference type="NCBIfam" id="TIGR00355">
    <property type="entry name" value="purH"/>
    <property type="match status" value="1"/>
</dbReference>
<dbReference type="FunFam" id="3.40.50.1380:FF:000001">
    <property type="entry name" value="Bifunctional purine biosynthesis protein PurH"/>
    <property type="match status" value="1"/>
</dbReference>
<comment type="pathway">
    <text evidence="3 18">Purine metabolism; IMP biosynthesis via de novo pathway; IMP from 5-formamido-1-(5-phospho-D-ribosyl)imidazole-4-carboxamide: step 1/1.</text>
</comment>
<dbReference type="NCBIfam" id="TIGR00877">
    <property type="entry name" value="purD"/>
    <property type="match status" value="1"/>
</dbReference>
<evidence type="ECO:0000259" key="20">
    <source>
        <dbReference type="PROSITE" id="PS50975"/>
    </source>
</evidence>
<dbReference type="InterPro" id="IPR002695">
    <property type="entry name" value="PurH-like"/>
</dbReference>
<dbReference type="Pfam" id="PF01071">
    <property type="entry name" value="GARS_A"/>
    <property type="match status" value="1"/>
</dbReference>
<keyword evidence="7 17" id="KW-0436">Ligase</keyword>
<evidence type="ECO:0000313" key="23">
    <source>
        <dbReference type="Proteomes" id="UP000245866"/>
    </source>
</evidence>
<keyword evidence="12 19" id="KW-0067">ATP-binding</keyword>
<dbReference type="InterPro" id="IPR020559">
    <property type="entry name" value="PRibGlycinamide_synth_CS"/>
</dbReference>
<evidence type="ECO:0000256" key="13">
    <source>
        <dbReference type="ARBA" id="ARBA00023211"/>
    </source>
</evidence>
<comment type="catalytic activity">
    <reaction evidence="15 18">
        <text>(6R)-10-formyltetrahydrofolate + 5-amino-1-(5-phospho-beta-D-ribosyl)imidazole-4-carboxamide = 5-formamido-1-(5-phospho-D-ribosyl)imidazole-4-carboxamide + (6S)-5,6,7,8-tetrahydrofolate</text>
        <dbReference type="Rhea" id="RHEA:22192"/>
        <dbReference type="ChEBI" id="CHEBI:57453"/>
        <dbReference type="ChEBI" id="CHEBI:58467"/>
        <dbReference type="ChEBI" id="CHEBI:58475"/>
        <dbReference type="ChEBI" id="CHEBI:195366"/>
        <dbReference type="EC" id="2.1.2.3"/>
    </reaction>
</comment>
<dbReference type="Pfam" id="PF02843">
    <property type="entry name" value="GARS_C"/>
    <property type="match status" value="1"/>
</dbReference>
<dbReference type="EMBL" id="QGHS01000005">
    <property type="protein sequence ID" value="PWT49279.1"/>
    <property type="molecule type" value="Genomic_DNA"/>
</dbReference>
<evidence type="ECO:0000256" key="15">
    <source>
        <dbReference type="ARBA" id="ARBA00050488"/>
    </source>
</evidence>
<evidence type="ECO:0000256" key="8">
    <source>
        <dbReference type="ARBA" id="ARBA00022679"/>
    </source>
</evidence>